<accession>A0A8J5IY70</accession>
<feature type="compositionally biased region" description="Low complexity" evidence="1">
    <location>
        <begin position="549"/>
        <end position="562"/>
    </location>
</feature>
<organism evidence="3 4">
    <name type="scientific">Phytophthora aleatoria</name>
    <dbReference type="NCBI Taxonomy" id="2496075"/>
    <lineage>
        <taxon>Eukaryota</taxon>
        <taxon>Sar</taxon>
        <taxon>Stramenopiles</taxon>
        <taxon>Oomycota</taxon>
        <taxon>Peronosporomycetes</taxon>
        <taxon>Peronosporales</taxon>
        <taxon>Peronosporaceae</taxon>
        <taxon>Phytophthora</taxon>
    </lineage>
</organism>
<sequence>MARGSQNSPPMSRFRAFTTALGFKPSGGMSRSSSDQSSTPSIPQRPVSMSSLRPLYGNFTLYLRVHSARNLSAVAQGSYCKLYLGDEPIIGGFGQGKSLVGADKKQGGSHQTFHTKVQMSAMRDCPEWNEKFQMNVKNPNAEILTIRVKNHVLIYSPAIGACVVYLRQLQLGETIDEWFPLYKNDKPSGEIRLQICMQENAKLAVPERRYSQASEETIQRLMLEHRELGEAQRRELELQQEEKWRKMEEDAIKHTGLEQQIEREEKWREHFKYRGVKKEEDVATQKMENLSLQTAVEESNQREVNFGVPSGYTIYGVDSGNTATLHPSRQLSSFGTIRLSVDELDQVTHNALPTSDSSESTSSEHERRRRRRKQRGDRKHSHRKKHSKRRVYSDDGSSDDSSISPRRPRKGLSRLKVPEEKGFKKRSAQSSVSSRSGSSNQYQSRHDPDVPVTLTFPQSPADKPSAASSSEDEYRRRRRQAEKAKRRERERRRRSKRKNAKSRRNYASSYSSSSLSPSSSSLSSSEEERLLRKLKKKKLRKARTRAKLSESGGSRGSTQSSGMQYQHKLSYADTRNIDSVSPYLKQHWNSEQIEASGTQRDDRVGRPVYNDLGHHGDSPAANSSFVPNTTNQVHSSYGPDGVGFDETDQSTIPQYLVQTTKEQTNAELMRSFCF</sequence>
<feature type="compositionally biased region" description="Low complexity" evidence="1">
    <location>
        <begin position="505"/>
        <end position="524"/>
    </location>
</feature>
<evidence type="ECO:0000256" key="1">
    <source>
        <dbReference type="SAM" id="MobiDB-lite"/>
    </source>
</evidence>
<feature type="compositionally biased region" description="Low complexity" evidence="1">
    <location>
        <begin position="26"/>
        <end position="41"/>
    </location>
</feature>
<dbReference type="SMART" id="SM00239">
    <property type="entry name" value="C2"/>
    <property type="match status" value="1"/>
</dbReference>
<feature type="region of interest" description="Disordered" evidence="1">
    <location>
        <begin position="348"/>
        <end position="566"/>
    </location>
</feature>
<proteinExistence type="predicted"/>
<dbReference type="InterPro" id="IPR000008">
    <property type="entry name" value="C2_dom"/>
</dbReference>
<evidence type="ECO:0000313" key="4">
    <source>
        <dbReference type="Proteomes" id="UP000709295"/>
    </source>
</evidence>
<dbReference type="EMBL" id="JAENGY010000370">
    <property type="protein sequence ID" value="KAG6964678.1"/>
    <property type="molecule type" value="Genomic_DNA"/>
</dbReference>
<feature type="compositionally biased region" description="Low complexity" evidence="1">
    <location>
        <begin position="428"/>
        <end position="443"/>
    </location>
</feature>
<evidence type="ECO:0000259" key="2">
    <source>
        <dbReference type="PROSITE" id="PS50004"/>
    </source>
</evidence>
<evidence type="ECO:0000313" key="3">
    <source>
        <dbReference type="EMBL" id="KAG6964678.1"/>
    </source>
</evidence>
<reference evidence="3" key="1">
    <citation type="submission" date="2021-01" db="EMBL/GenBank/DDBJ databases">
        <title>Phytophthora aleatoria, a newly-described species from Pinus radiata is distinct from Phytophthora cactorum isolates based on comparative genomics.</title>
        <authorList>
            <person name="Mcdougal R."/>
            <person name="Panda P."/>
            <person name="Williams N."/>
            <person name="Studholme D.J."/>
        </authorList>
    </citation>
    <scope>NUCLEOTIDE SEQUENCE</scope>
    <source>
        <strain evidence="3">NZFS 4037</strain>
    </source>
</reference>
<protein>
    <recommendedName>
        <fullName evidence="2">C2 domain-containing protein</fullName>
    </recommendedName>
</protein>
<feature type="compositionally biased region" description="Basic residues" evidence="1">
    <location>
        <begin position="367"/>
        <end position="390"/>
    </location>
</feature>
<dbReference type="Proteomes" id="UP000709295">
    <property type="component" value="Unassembled WGS sequence"/>
</dbReference>
<feature type="compositionally biased region" description="Polar residues" evidence="1">
    <location>
        <begin position="620"/>
        <end position="635"/>
    </location>
</feature>
<feature type="compositionally biased region" description="Low complexity" evidence="1">
    <location>
        <begin position="457"/>
        <end position="469"/>
    </location>
</feature>
<feature type="region of interest" description="Disordered" evidence="1">
    <location>
        <begin position="21"/>
        <end position="49"/>
    </location>
</feature>
<dbReference type="AlphaFoldDB" id="A0A8J5IY70"/>
<keyword evidence="4" id="KW-1185">Reference proteome</keyword>
<dbReference type="Pfam" id="PF00168">
    <property type="entry name" value="C2"/>
    <property type="match status" value="1"/>
</dbReference>
<comment type="caution">
    <text evidence="3">The sequence shown here is derived from an EMBL/GenBank/DDBJ whole genome shotgun (WGS) entry which is preliminary data.</text>
</comment>
<gene>
    <name evidence="3" type="ORF">JG688_00007601</name>
</gene>
<dbReference type="PROSITE" id="PS50004">
    <property type="entry name" value="C2"/>
    <property type="match status" value="1"/>
</dbReference>
<dbReference type="CDD" id="cd00030">
    <property type="entry name" value="C2"/>
    <property type="match status" value="1"/>
</dbReference>
<feature type="compositionally biased region" description="Basic residues" evidence="1">
    <location>
        <begin position="532"/>
        <end position="546"/>
    </location>
</feature>
<name>A0A8J5IY70_9STRA</name>
<feature type="region of interest" description="Disordered" evidence="1">
    <location>
        <begin position="593"/>
        <end position="647"/>
    </location>
</feature>
<feature type="compositionally biased region" description="Basic residues" evidence="1">
    <location>
        <begin position="488"/>
        <end position="504"/>
    </location>
</feature>
<feature type="domain" description="C2" evidence="2">
    <location>
        <begin position="41"/>
        <end position="179"/>
    </location>
</feature>